<dbReference type="InterPro" id="IPR009061">
    <property type="entry name" value="DNA-bd_dom_put_sf"/>
</dbReference>
<dbReference type="SUPFAM" id="SSF46955">
    <property type="entry name" value="Putative DNA-binding domain"/>
    <property type="match status" value="2"/>
</dbReference>
<dbReference type="PROSITE" id="PS00552">
    <property type="entry name" value="HTH_MERR_1"/>
    <property type="match status" value="1"/>
</dbReference>
<dbReference type="Gene3D" id="1.10.1660.10">
    <property type="match status" value="2"/>
</dbReference>
<dbReference type="Proteomes" id="UP000435177">
    <property type="component" value="Unassembled WGS sequence"/>
</dbReference>
<evidence type="ECO:0000313" key="8">
    <source>
        <dbReference type="Proteomes" id="UP000215596"/>
    </source>
</evidence>
<keyword evidence="1" id="KW-0678">Repressor</keyword>
<keyword evidence="2" id="KW-0805">Transcription regulation</keyword>
<comment type="caution">
    <text evidence="7">The sequence shown here is derived from an EMBL/GenBank/DDBJ whole genome shotgun (WGS) entry which is preliminary data.</text>
</comment>
<reference evidence="6 9" key="2">
    <citation type="submission" date="2019-11" db="EMBL/GenBank/DDBJ databases">
        <title>Draft genome sequences of five Paenibacillus species of dairy origin.</title>
        <authorList>
            <person name="Olajide A.M."/>
            <person name="Chen S."/>
            <person name="Lapointe G."/>
        </authorList>
    </citation>
    <scope>NUCLEOTIDE SEQUENCE [LARGE SCALE GENOMIC DNA]</scope>
    <source>
        <strain evidence="6 9">3CS1</strain>
    </source>
</reference>
<keyword evidence="3 6" id="KW-0238">DNA-binding</keyword>
<dbReference type="GO" id="GO:0003700">
    <property type="term" value="F:DNA-binding transcription factor activity"/>
    <property type="evidence" value="ECO:0007669"/>
    <property type="project" value="InterPro"/>
</dbReference>
<dbReference type="Proteomes" id="UP000215596">
    <property type="component" value="Unassembled WGS sequence"/>
</dbReference>
<dbReference type="PANTHER" id="PTHR30204">
    <property type="entry name" value="REDOX-CYCLING DRUG-SENSING TRANSCRIPTIONAL ACTIVATOR SOXR"/>
    <property type="match status" value="1"/>
</dbReference>
<dbReference type="EMBL" id="WOAA01000028">
    <property type="protein sequence ID" value="MUG68505.1"/>
    <property type="molecule type" value="Genomic_DNA"/>
</dbReference>
<dbReference type="PROSITE" id="PS50937">
    <property type="entry name" value="HTH_MERR_2"/>
    <property type="match status" value="2"/>
</dbReference>
<reference evidence="7 8" key="1">
    <citation type="submission" date="2017-07" db="EMBL/GenBank/DDBJ databases">
        <title>Isolation and whole genome analysis of endospore-forming bacteria from heroin.</title>
        <authorList>
            <person name="Kalinowski J."/>
            <person name="Ahrens B."/>
            <person name="Al-Dilaimi A."/>
            <person name="Winkler A."/>
            <person name="Wibberg D."/>
            <person name="Schleenbecker U."/>
            <person name="Ruckert C."/>
            <person name="Wolfel R."/>
            <person name="Grass G."/>
        </authorList>
    </citation>
    <scope>NUCLEOTIDE SEQUENCE [LARGE SCALE GENOMIC DNA]</scope>
    <source>
        <strain evidence="7 8">7537-G1</strain>
    </source>
</reference>
<dbReference type="Pfam" id="PF00376">
    <property type="entry name" value="MerR"/>
    <property type="match status" value="1"/>
</dbReference>
<feature type="domain" description="HTH merR-type" evidence="5">
    <location>
        <begin position="1"/>
        <end position="53"/>
    </location>
</feature>
<keyword evidence="9" id="KW-1185">Reference proteome</keyword>
<feature type="domain" description="HTH merR-type" evidence="5">
    <location>
        <begin position="119"/>
        <end position="173"/>
    </location>
</feature>
<dbReference type="SMART" id="SM00422">
    <property type="entry name" value="HTH_MERR"/>
    <property type="match status" value="2"/>
</dbReference>
<sequence length="256" mass="28610">MRPIDLARRFRISPSTLRNYEAQGILPPAERTESGYRVYGETHALYVAAMQALAPGFGPDIAGEALRRVRSGDIQGALWLLKEREAALVRDKREAEQAIHAFRAAEDDRDADDPGAWRTIGEAAEATGVSRTAIRFWEREGLLRPTRDPENGYRRYGPADIRKLLLIRALRATVYSANVVRLRRTVAELDSGDTGRLREIAEETIAYMDRMNEAQAHGIYALYGLCLQLGLAETPGTVNDTDCELEDEGEEGDVHR</sequence>
<dbReference type="Pfam" id="PF13411">
    <property type="entry name" value="MerR_1"/>
    <property type="match status" value="1"/>
</dbReference>
<accession>A0A268EEC4</accession>
<evidence type="ECO:0000313" key="9">
    <source>
        <dbReference type="Proteomes" id="UP000435177"/>
    </source>
</evidence>
<evidence type="ECO:0000313" key="6">
    <source>
        <dbReference type="EMBL" id="MUG68505.1"/>
    </source>
</evidence>
<evidence type="ECO:0000256" key="3">
    <source>
        <dbReference type="ARBA" id="ARBA00023125"/>
    </source>
</evidence>
<dbReference type="RefSeq" id="WP_095267966.1">
    <property type="nucleotide sequence ID" value="NZ_NPBY01000101.1"/>
</dbReference>
<gene>
    <name evidence="7" type="ORF">CHH67_24385</name>
    <name evidence="6" type="ORF">GNP94_21250</name>
</gene>
<dbReference type="PRINTS" id="PR00040">
    <property type="entry name" value="HTHMERR"/>
</dbReference>
<dbReference type="InterPro" id="IPR000551">
    <property type="entry name" value="MerR-type_HTH_dom"/>
</dbReference>
<protein>
    <submittedName>
        <fullName evidence="6">MerR family DNA-binding transcriptional regulator</fullName>
    </submittedName>
</protein>
<dbReference type="AlphaFoldDB" id="A0A268EEC4"/>
<evidence type="ECO:0000256" key="1">
    <source>
        <dbReference type="ARBA" id="ARBA00022491"/>
    </source>
</evidence>
<dbReference type="OrthoDB" id="122388at2"/>
<organism evidence="7 8">
    <name type="scientific">Paenibacillus campinasensis</name>
    <dbReference type="NCBI Taxonomy" id="66347"/>
    <lineage>
        <taxon>Bacteria</taxon>
        <taxon>Bacillati</taxon>
        <taxon>Bacillota</taxon>
        <taxon>Bacilli</taxon>
        <taxon>Bacillales</taxon>
        <taxon>Paenibacillaceae</taxon>
        <taxon>Paenibacillus</taxon>
    </lineage>
</organism>
<dbReference type="PANTHER" id="PTHR30204:SF69">
    <property type="entry name" value="MERR-FAMILY TRANSCRIPTIONAL REGULATOR"/>
    <property type="match status" value="1"/>
</dbReference>
<evidence type="ECO:0000313" key="7">
    <source>
        <dbReference type="EMBL" id="PAD71478.1"/>
    </source>
</evidence>
<evidence type="ECO:0000256" key="4">
    <source>
        <dbReference type="ARBA" id="ARBA00023163"/>
    </source>
</evidence>
<dbReference type="EMBL" id="NPBY01000101">
    <property type="protein sequence ID" value="PAD71478.1"/>
    <property type="molecule type" value="Genomic_DNA"/>
</dbReference>
<dbReference type="InterPro" id="IPR047057">
    <property type="entry name" value="MerR_fam"/>
</dbReference>
<evidence type="ECO:0000259" key="5">
    <source>
        <dbReference type="PROSITE" id="PS50937"/>
    </source>
</evidence>
<name>A0A268EEC4_9BACL</name>
<keyword evidence="4" id="KW-0804">Transcription</keyword>
<evidence type="ECO:0000256" key="2">
    <source>
        <dbReference type="ARBA" id="ARBA00023015"/>
    </source>
</evidence>
<dbReference type="GO" id="GO:0003677">
    <property type="term" value="F:DNA binding"/>
    <property type="evidence" value="ECO:0007669"/>
    <property type="project" value="UniProtKB-KW"/>
</dbReference>
<proteinExistence type="predicted"/>